<keyword evidence="1" id="KW-0813">Transport</keyword>
<evidence type="ECO:0000313" key="5">
    <source>
        <dbReference type="EMBL" id="QEC70255.1"/>
    </source>
</evidence>
<evidence type="ECO:0000256" key="2">
    <source>
        <dbReference type="ARBA" id="ARBA00022741"/>
    </source>
</evidence>
<dbReference type="OrthoDB" id="9808363at2"/>
<dbReference type="GO" id="GO:0016887">
    <property type="term" value="F:ATP hydrolysis activity"/>
    <property type="evidence" value="ECO:0007669"/>
    <property type="project" value="InterPro"/>
</dbReference>
<sequence>MTVSLQNAGKRFNREWIFRHVDYTFQSGNAYAITGPNGSGKSTLLQCIAASIQVNEGAIEFNNAQKKLEPENIYKYISIAAPYLEVIEEMTATEFLLFHTSFKPLLSTITIPEILEIIGLQAAANKQIRFYSSGMKQRTKLAQAIFSDVPILLLDEPCTNFDTAGYELYHRLINEFCKHKLIVVSSNDINEYNFCSEVIAITDYKIKK</sequence>
<feature type="domain" description="ABC transporter" evidence="4">
    <location>
        <begin position="3"/>
        <end position="208"/>
    </location>
</feature>
<dbReference type="Pfam" id="PF00005">
    <property type="entry name" value="ABC_tran"/>
    <property type="match status" value="1"/>
</dbReference>
<dbReference type="SMART" id="SM00382">
    <property type="entry name" value="AAA"/>
    <property type="match status" value="1"/>
</dbReference>
<organism evidence="5 6">
    <name type="scientific">Panacibacter ginsenosidivorans</name>
    <dbReference type="NCBI Taxonomy" id="1813871"/>
    <lineage>
        <taxon>Bacteria</taxon>
        <taxon>Pseudomonadati</taxon>
        <taxon>Bacteroidota</taxon>
        <taxon>Chitinophagia</taxon>
        <taxon>Chitinophagales</taxon>
        <taxon>Chitinophagaceae</taxon>
        <taxon>Panacibacter</taxon>
    </lineage>
</organism>
<dbReference type="InterPro" id="IPR051782">
    <property type="entry name" value="ABC_Transporter_VariousFunc"/>
</dbReference>
<proteinExistence type="predicted"/>
<evidence type="ECO:0000259" key="4">
    <source>
        <dbReference type="PROSITE" id="PS50893"/>
    </source>
</evidence>
<dbReference type="InterPro" id="IPR003593">
    <property type="entry name" value="AAA+_ATPase"/>
</dbReference>
<evidence type="ECO:0000256" key="3">
    <source>
        <dbReference type="ARBA" id="ARBA00022840"/>
    </source>
</evidence>
<reference evidence="5 6" key="1">
    <citation type="journal article" date="2016" name="Int. J. Syst. Evol. Microbiol.">
        <title>Panacibacter ginsenosidivorans gen. nov., sp. nov., with ginsenoside converting activity isolated from soil of a ginseng field.</title>
        <authorList>
            <person name="Siddiqi M.Z."/>
            <person name="Muhammad Shafi S."/>
            <person name="Choi K.D."/>
            <person name="Im W.T."/>
        </authorList>
    </citation>
    <scope>NUCLEOTIDE SEQUENCE [LARGE SCALE GENOMIC DNA]</scope>
    <source>
        <strain evidence="5 6">Gsoil1550</strain>
    </source>
</reference>
<dbReference type="PANTHER" id="PTHR42939:SF1">
    <property type="entry name" value="ABC TRANSPORTER ATP-BINDING PROTEIN ALBC-RELATED"/>
    <property type="match status" value="1"/>
</dbReference>
<evidence type="ECO:0000313" key="6">
    <source>
        <dbReference type="Proteomes" id="UP000321533"/>
    </source>
</evidence>
<keyword evidence="6" id="KW-1185">Reference proteome</keyword>
<keyword evidence="3 5" id="KW-0067">ATP-binding</keyword>
<gene>
    <name evidence="5" type="ORF">FRZ67_15875</name>
</gene>
<dbReference type="AlphaFoldDB" id="A0A5B8VGW7"/>
<evidence type="ECO:0000256" key="1">
    <source>
        <dbReference type="ARBA" id="ARBA00022448"/>
    </source>
</evidence>
<name>A0A5B8VGW7_9BACT</name>
<dbReference type="Proteomes" id="UP000321533">
    <property type="component" value="Chromosome"/>
</dbReference>
<dbReference type="InterPro" id="IPR003439">
    <property type="entry name" value="ABC_transporter-like_ATP-bd"/>
</dbReference>
<dbReference type="SUPFAM" id="SSF52540">
    <property type="entry name" value="P-loop containing nucleoside triphosphate hydrolases"/>
    <property type="match status" value="1"/>
</dbReference>
<dbReference type="GO" id="GO:0005524">
    <property type="term" value="F:ATP binding"/>
    <property type="evidence" value="ECO:0007669"/>
    <property type="project" value="UniProtKB-KW"/>
</dbReference>
<dbReference type="EMBL" id="CP042435">
    <property type="protein sequence ID" value="QEC70255.1"/>
    <property type="molecule type" value="Genomic_DNA"/>
</dbReference>
<dbReference type="InterPro" id="IPR027417">
    <property type="entry name" value="P-loop_NTPase"/>
</dbReference>
<dbReference type="KEGG" id="pgin:FRZ67_15875"/>
<dbReference type="PROSITE" id="PS50893">
    <property type="entry name" value="ABC_TRANSPORTER_2"/>
    <property type="match status" value="1"/>
</dbReference>
<dbReference type="PANTHER" id="PTHR42939">
    <property type="entry name" value="ABC TRANSPORTER ATP-BINDING PROTEIN ALBC-RELATED"/>
    <property type="match status" value="1"/>
</dbReference>
<keyword evidence="2" id="KW-0547">Nucleotide-binding</keyword>
<accession>A0A5B8VGW7</accession>
<dbReference type="Gene3D" id="3.40.50.300">
    <property type="entry name" value="P-loop containing nucleotide triphosphate hydrolases"/>
    <property type="match status" value="1"/>
</dbReference>
<protein>
    <submittedName>
        <fullName evidence="5">ATP-binding cassette domain-containing protein</fullName>
    </submittedName>
</protein>